<name>A0A1T4QJA5_9BACT</name>
<dbReference type="AlphaFoldDB" id="A0A1T4QJA5"/>
<gene>
    <name evidence="2" type="ORF">SAMN04488132_108163</name>
</gene>
<dbReference type="PANTHER" id="PTHR39200">
    <property type="entry name" value="HYPOTHETICAL EXPORTED PROTEIN"/>
    <property type="match status" value="1"/>
</dbReference>
<dbReference type="STRING" id="413434.SAMN04488132_108163"/>
<accession>A0A1T4QJA5</accession>
<dbReference type="RefSeq" id="WP_078832085.1">
    <property type="nucleotide sequence ID" value="NZ_FUWH01000008.1"/>
</dbReference>
<dbReference type="Proteomes" id="UP000190888">
    <property type="component" value="Unassembled WGS sequence"/>
</dbReference>
<dbReference type="PANTHER" id="PTHR39200:SF1">
    <property type="entry name" value="AUTO-TRANSPORTER ADHESIN HEAD GIN DOMAIN-CONTAINING PROTEIN-RELATED"/>
    <property type="match status" value="1"/>
</dbReference>
<keyword evidence="3" id="KW-1185">Reference proteome</keyword>
<dbReference type="Gene3D" id="2.160.20.120">
    <property type="match status" value="1"/>
</dbReference>
<dbReference type="InterPro" id="IPR021255">
    <property type="entry name" value="DUF2807"/>
</dbReference>
<organism evidence="2 3">
    <name type="scientific">Sediminibacterium ginsengisoli</name>
    <dbReference type="NCBI Taxonomy" id="413434"/>
    <lineage>
        <taxon>Bacteria</taxon>
        <taxon>Pseudomonadati</taxon>
        <taxon>Bacteroidota</taxon>
        <taxon>Chitinophagia</taxon>
        <taxon>Chitinophagales</taxon>
        <taxon>Chitinophagaceae</taxon>
        <taxon>Sediminibacterium</taxon>
    </lineage>
</organism>
<evidence type="ECO:0000259" key="1">
    <source>
        <dbReference type="Pfam" id="PF10988"/>
    </source>
</evidence>
<evidence type="ECO:0000313" key="3">
    <source>
        <dbReference type="Proteomes" id="UP000190888"/>
    </source>
</evidence>
<dbReference type="OrthoDB" id="1014513at2"/>
<dbReference type="PROSITE" id="PS51257">
    <property type="entry name" value="PROKAR_LIPOPROTEIN"/>
    <property type="match status" value="1"/>
</dbReference>
<evidence type="ECO:0000313" key="2">
    <source>
        <dbReference type="EMBL" id="SKA03736.1"/>
    </source>
</evidence>
<sequence>MQNKLFTILLIIPLFFSACDYKRVTGNGNVVTETREIRDARRIRLAGSMDVEITQGNAVSVKVETDENLQQYIITRMRDGYLDIRQKDNININTNSAIKVYITTDRLDQIRLTGSGNITGMSKFTGSDKLDIDILGSGNVAMEVNTPSVEAEISGSGSITLAGETRDQKISINGSGNYTADALKAEQVRVNIAGSGDVRVFADALLDINIAGGGSIYYKGSPQIKQHIAGTGDIKKID</sequence>
<dbReference type="Pfam" id="PF10988">
    <property type="entry name" value="DUF2807"/>
    <property type="match status" value="1"/>
</dbReference>
<proteinExistence type="predicted"/>
<protein>
    <submittedName>
        <fullName evidence="2">Putative auto-transporter adhesin, head GIN domain</fullName>
    </submittedName>
</protein>
<dbReference type="EMBL" id="FUWH01000008">
    <property type="protein sequence ID" value="SKA03736.1"/>
    <property type="molecule type" value="Genomic_DNA"/>
</dbReference>
<reference evidence="2 3" key="1">
    <citation type="submission" date="2017-02" db="EMBL/GenBank/DDBJ databases">
        <authorList>
            <person name="Peterson S.W."/>
        </authorList>
    </citation>
    <scope>NUCLEOTIDE SEQUENCE [LARGE SCALE GENOMIC DNA]</scope>
    <source>
        <strain evidence="2 3">DSM 22335</strain>
    </source>
</reference>
<feature type="domain" description="Putative auto-transporter adhesin head GIN" evidence="1">
    <location>
        <begin position="42"/>
        <end position="222"/>
    </location>
</feature>